<dbReference type="STRING" id="568069.A0A1J1IC11"/>
<dbReference type="GO" id="GO:0005783">
    <property type="term" value="C:endoplasmic reticulum"/>
    <property type="evidence" value="ECO:0007669"/>
    <property type="project" value="TreeGrafter"/>
</dbReference>
<feature type="transmembrane region" description="Helical" evidence="1">
    <location>
        <begin position="93"/>
        <end position="122"/>
    </location>
</feature>
<dbReference type="PANTHER" id="PTHR46593:SF1">
    <property type="entry name" value="TRANSMEMBRANE PROTEIN 64"/>
    <property type="match status" value="1"/>
</dbReference>
<feature type="transmembrane region" description="Helical" evidence="1">
    <location>
        <begin position="128"/>
        <end position="146"/>
    </location>
</feature>
<accession>A0A1J1IC11</accession>
<feature type="domain" description="VTT" evidence="2">
    <location>
        <begin position="111"/>
        <end position="227"/>
    </location>
</feature>
<dbReference type="PANTHER" id="PTHR46593">
    <property type="entry name" value="TRANSMEMBRANE PROTEIN 64"/>
    <property type="match status" value="1"/>
</dbReference>
<keyword evidence="1" id="KW-0812">Transmembrane</keyword>
<keyword evidence="1" id="KW-1133">Transmembrane helix</keyword>
<protein>
    <submittedName>
        <fullName evidence="3">CLUMA_CG011119, isoform A</fullName>
    </submittedName>
</protein>
<dbReference type="GO" id="GO:0051480">
    <property type="term" value="P:regulation of cytosolic calcium ion concentration"/>
    <property type="evidence" value="ECO:0007669"/>
    <property type="project" value="TreeGrafter"/>
</dbReference>
<name>A0A1J1IC11_9DIPT</name>
<evidence type="ECO:0000256" key="1">
    <source>
        <dbReference type="SAM" id="Phobius"/>
    </source>
</evidence>
<evidence type="ECO:0000313" key="4">
    <source>
        <dbReference type="Proteomes" id="UP000183832"/>
    </source>
</evidence>
<feature type="transmembrane region" description="Helical" evidence="1">
    <location>
        <begin position="52"/>
        <end position="73"/>
    </location>
</feature>
<dbReference type="InterPro" id="IPR053069">
    <property type="entry name" value="TVP38/TMEM64"/>
</dbReference>
<dbReference type="AlphaFoldDB" id="A0A1J1IC11"/>
<dbReference type="OrthoDB" id="166803at2759"/>
<feature type="transmembrane region" description="Helical" evidence="1">
    <location>
        <begin position="246"/>
        <end position="265"/>
    </location>
</feature>
<organism evidence="3 4">
    <name type="scientific">Clunio marinus</name>
    <dbReference type="NCBI Taxonomy" id="568069"/>
    <lineage>
        <taxon>Eukaryota</taxon>
        <taxon>Metazoa</taxon>
        <taxon>Ecdysozoa</taxon>
        <taxon>Arthropoda</taxon>
        <taxon>Hexapoda</taxon>
        <taxon>Insecta</taxon>
        <taxon>Pterygota</taxon>
        <taxon>Neoptera</taxon>
        <taxon>Endopterygota</taxon>
        <taxon>Diptera</taxon>
        <taxon>Nematocera</taxon>
        <taxon>Chironomoidea</taxon>
        <taxon>Chironomidae</taxon>
        <taxon>Clunio</taxon>
    </lineage>
</organism>
<dbReference type="InterPro" id="IPR032816">
    <property type="entry name" value="VTT_dom"/>
</dbReference>
<dbReference type="EMBL" id="CVRI01000047">
    <property type="protein sequence ID" value="CRK97739.1"/>
    <property type="molecule type" value="Genomic_DNA"/>
</dbReference>
<evidence type="ECO:0000313" key="3">
    <source>
        <dbReference type="EMBL" id="CRK97739.1"/>
    </source>
</evidence>
<feature type="transmembrane region" description="Helical" evidence="1">
    <location>
        <begin position="205"/>
        <end position="225"/>
    </location>
</feature>
<gene>
    <name evidence="3" type="ORF">CLUMA_CG011119</name>
</gene>
<dbReference type="Pfam" id="PF09335">
    <property type="entry name" value="VTT_dom"/>
    <property type="match status" value="1"/>
</dbReference>
<reference evidence="3 4" key="1">
    <citation type="submission" date="2015-04" db="EMBL/GenBank/DDBJ databases">
        <authorList>
            <person name="Syromyatnikov M.Y."/>
            <person name="Popov V.N."/>
        </authorList>
    </citation>
    <scope>NUCLEOTIDE SEQUENCE [LARGE SCALE GENOMIC DNA]</scope>
</reference>
<keyword evidence="1" id="KW-0472">Membrane</keyword>
<proteinExistence type="predicted"/>
<sequence length="291" mass="32597">MNLLNIDTTKELYIPTASIVISSPTKIASPHCSPKDRINFCLKVFKLLRRSIVLKFLLPIAFLVLIIMFLMAFRNSTKEVLIWMETQNSWITFFIFLLLFTIVSFPFSVGYLVLIISCGYIFSLTKGFFVAMLGANLGVLIAHQTIKNTQKRFPIHRLIKTETGRAILRVISGPRAFKVVLFARLTPIPFGLQNTIFGISSVNSFDYHTATLIGLLPAQVINVYLGSKLRSIHDVINDNHTALAGYGMFIFEAIVGVSLMMWVIHKAKGELAAALLDSIDVDEKLLIEVDV</sequence>
<keyword evidence="4" id="KW-1185">Reference proteome</keyword>
<dbReference type="Proteomes" id="UP000183832">
    <property type="component" value="Unassembled WGS sequence"/>
</dbReference>
<evidence type="ECO:0000259" key="2">
    <source>
        <dbReference type="Pfam" id="PF09335"/>
    </source>
</evidence>